<comment type="caution">
    <text evidence="2">The sequence shown here is derived from an EMBL/GenBank/DDBJ whole genome shotgun (WGS) entry which is preliminary data.</text>
</comment>
<feature type="non-terminal residue" evidence="2">
    <location>
        <position position="1"/>
    </location>
</feature>
<keyword evidence="1" id="KW-1133">Transmembrane helix</keyword>
<keyword evidence="1" id="KW-0472">Membrane</keyword>
<protein>
    <submittedName>
        <fullName evidence="2">Uncharacterized protein</fullName>
    </submittedName>
</protein>
<dbReference type="Proteomes" id="UP001497623">
    <property type="component" value="Unassembled WGS sequence"/>
</dbReference>
<feature type="transmembrane region" description="Helical" evidence="1">
    <location>
        <begin position="12"/>
        <end position="29"/>
    </location>
</feature>
<evidence type="ECO:0000256" key="1">
    <source>
        <dbReference type="SAM" id="Phobius"/>
    </source>
</evidence>
<gene>
    <name evidence="2" type="ORF">MNOR_LOCUS20341</name>
</gene>
<sequence>SFTSTIMGQQSLLALICMVVVLAIVHDVANGMTCYDCTDVIDGPNNGVPYDPDCGRYDYDGNTHTYNGDTCLTAVYDNGDVTRMLYGYGGSIEDGDCSYWEGHKSCYCKTEYCNTQSYCEQCEQ</sequence>
<organism evidence="2 3">
    <name type="scientific">Meganyctiphanes norvegica</name>
    <name type="common">Northern krill</name>
    <name type="synonym">Thysanopoda norvegica</name>
    <dbReference type="NCBI Taxonomy" id="48144"/>
    <lineage>
        <taxon>Eukaryota</taxon>
        <taxon>Metazoa</taxon>
        <taxon>Ecdysozoa</taxon>
        <taxon>Arthropoda</taxon>
        <taxon>Crustacea</taxon>
        <taxon>Multicrustacea</taxon>
        <taxon>Malacostraca</taxon>
        <taxon>Eumalacostraca</taxon>
        <taxon>Eucarida</taxon>
        <taxon>Euphausiacea</taxon>
        <taxon>Euphausiidae</taxon>
        <taxon>Meganyctiphanes</taxon>
    </lineage>
</organism>
<keyword evidence="1" id="KW-0812">Transmembrane</keyword>
<dbReference type="EMBL" id="CAXKWB010015657">
    <property type="protein sequence ID" value="CAL4114167.1"/>
    <property type="molecule type" value="Genomic_DNA"/>
</dbReference>
<dbReference type="AlphaFoldDB" id="A0AAV2R601"/>
<reference evidence="2 3" key="1">
    <citation type="submission" date="2024-05" db="EMBL/GenBank/DDBJ databases">
        <authorList>
            <person name="Wallberg A."/>
        </authorList>
    </citation>
    <scope>NUCLEOTIDE SEQUENCE [LARGE SCALE GENOMIC DNA]</scope>
</reference>
<evidence type="ECO:0000313" key="3">
    <source>
        <dbReference type="Proteomes" id="UP001497623"/>
    </source>
</evidence>
<evidence type="ECO:0000313" key="2">
    <source>
        <dbReference type="EMBL" id="CAL4114167.1"/>
    </source>
</evidence>
<keyword evidence="3" id="KW-1185">Reference proteome</keyword>
<proteinExistence type="predicted"/>
<accession>A0AAV2R601</accession>
<name>A0AAV2R601_MEGNR</name>